<dbReference type="EMBL" id="CM045764">
    <property type="protein sequence ID" value="KAI8006589.1"/>
    <property type="molecule type" value="Genomic_DNA"/>
</dbReference>
<comment type="caution">
    <text evidence="1">The sequence shown here is derived from an EMBL/GenBank/DDBJ whole genome shotgun (WGS) entry which is preliminary data.</text>
</comment>
<gene>
    <name evidence="1" type="ORF">LOK49_LG07G03326</name>
</gene>
<keyword evidence="2" id="KW-1185">Reference proteome</keyword>
<sequence>MDSDIGKNIDRISKLPDALLCHILSFLPTKYAAGTSILSTRWPYLWTSVPNLDFDDMEHFQEYTRLSRYRREEADLSFADFVNTVLLLSDAPCFHKFRIKLFVVQFGFLVSKSLDLGLVKYEDEGSLEKLLSGCPVLEKLYVVRWILDTQEILNVSVLH</sequence>
<dbReference type="Proteomes" id="UP001060215">
    <property type="component" value="Chromosome 7"/>
</dbReference>
<protein>
    <submittedName>
        <fullName evidence="1">F-box protein</fullName>
    </submittedName>
</protein>
<name>A0ACC0H0T9_9ERIC</name>
<organism evidence="1 2">
    <name type="scientific">Camellia lanceoleosa</name>
    <dbReference type="NCBI Taxonomy" id="1840588"/>
    <lineage>
        <taxon>Eukaryota</taxon>
        <taxon>Viridiplantae</taxon>
        <taxon>Streptophyta</taxon>
        <taxon>Embryophyta</taxon>
        <taxon>Tracheophyta</taxon>
        <taxon>Spermatophyta</taxon>
        <taxon>Magnoliopsida</taxon>
        <taxon>eudicotyledons</taxon>
        <taxon>Gunneridae</taxon>
        <taxon>Pentapetalae</taxon>
        <taxon>asterids</taxon>
        <taxon>Ericales</taxon>
        <taxon>Theaceae</taxon>
        <taxon>Camellia</taxon>
    </lineage>
</organism>
<reference evidence="1 2" key="1">
    <citation type="journal article" date="2022" name="Plant J.">
        <title>Chromosome-level genome of Camellia lanceoleosa provides a valuable resource for understanding genome evolution and self-incompatibility.</title>
        <authorList>
            <person name="Gong W."/>
            <person name="Xiao S."/>
            <person name="Wang L."/>
            <person name="Liao Z."/>
            <person name="Chang Y."/>
            <person name="Mo W."/>
            <person name="Hu G."/>
            <person name="Li W."/>
            <person name="Zhao G."/>
            <person name="Zhu H."/>
            <person name="Hu X."/>
            <person name="Ji K."/>
            <person name="Xiang X."/>
            <person name="Song Q."/>
            <person name="Yuan D."/>
            <person name="Jin S."/>
            <person name="Zhang L."/>
        </authorList>
    </citation>
    <scope>NUCLEOTIDE SEQUENCE [LARGE SCALE GENOMIC DNA]</scope>
    <source>
        <strain evidence="1">SQ_2022a</strain>
    </source>
</reference>
<evidence type="ECO:0000313" key="1">
    <source>
        <dbReference type="EMBL" id="KAI8006589.1"/>
    </source>
</evidence>
<proteinExistence type="predicted"/>
<accession>A0ACC0H0T9</accession>
<evidence type="ECO:0000313" key="2">
    <source>
        <dbReference type="Proteomes" id="UP001060215"/>
    </source>
</evidence>